<feature type="transmembrane region" description="Helical" evidence="1">
    <location>
        <begin position="65"/>
        <end position="86"/>
    </location>
</feature>
<comment type="caution">
    <text evidence="2">The sequence shown here is derived from an EMBL/GenBank/DDBJ whole genome shotgun (WGS) entry which is preliminary data.</text>
</comment>
<proteinExistence type="predicted"/>
<keyword evidence="1" id="KW-1133">Transmembrane helix</keyword>
<dbReference type="RefSeq" id="WP_079910056.1">
    <property type="nucleotide sequence ID" value="NZ_BAABJG010000018.1"/>
</dbReference>
<protein>
    <submittedName>
        <fullName evidence="2">TIGR04086 family membrane protein</fullName>
    </submittedName>
</protein>
<evidence type="ECO:0000313" key="3">
    <source>
        <dbReference type="Proteomes" id="UP001597180"/>
    </source>
</evidence>
<dbReference type="EMBL" id="JBHTLU010000023">
    <property type="protein sequence ID" value="MFD1222231.1"/>
    <property type="molecule type" value="Genomic_DNA"/>
</dbReference>
<gene>
    <name evidence="2" type="ORF">ACFQ4B_19095</name>
</gene>
<name>A0ABW3UPF2_9BACL</name>
<evidence type="ECO:0000256" key="1">
    <source>
        <dbReference type="SAM" id="Phobius"/>
    </source>
</evidence>
<organism evidence="2 3">
    <name type="scientific">Paenibacillus vulneris</name>
    <dbReference type="NCBI Taxonomy" id="1133364"/>
    <lineage>
        <taxon>Bacteria</taxon>
        <taxon>Bacillati</taxon>
        <taxon>Bacillota</taxon>
        <taxon>Bacilli</taxon>
        <taxon>Bacillales</taxon>
        <taxon>Paenibacillaceae</taxon>
        <taxon>Paenibacillus</taxon>
    </lineage>
</organism>
<sequence>MRRSPLLSGLVYSMIFMIFGTLMISLIMLATNVQETSLFGYTMSIHGVSMFIGGIVSGKRSGTRGWYHGGMLGVFYCLIVAIVGFLAYDTGITEQTLYLLGLTFGTGALGGMLGVNLKK</sequence>
<dbReference type="InterPro" id="IPR023804">
    <property type="entry name" value="DUF3792_TM"/>
</dbReference>
<feature type="transmembrane region" description="Helical" evidence="1">
    <location>
        <begin position="38"/>
        <end position="58"/>
    </location>
</feature>
<keyword evidence="1" id="KW-0812">Transmembrane</keyword>
<dbReference type="NCBIfam" id="TIGR04086">
    <property type="entry name" value="TIGR04086_membr"/>
    <property type="match status" value="1"/>
</dbReference>
<accession>A0ABW3UPF2</accession>
<keyword evidence="3" id="KW-1185">Reference proteome</keyword>
<keyword evidence="1" id="KW-0472">Membrane</keyword>
<evidence type="ECO:0000313" key="2">
    <source>
        <dbReference type="EMBL" id="MFD1222231.1"/>
    </source>
</evidence>
<dbReference type="Proteomes" id="UP001597180">
    <property type="component" value="Unassembled WGS sequence"/>
</dbReference>
<feature type="transmembrane region" description="Helical" evidence="1">
    <location>
        <begin position="12"/>
        <end position="32"/>
    </location>
</feature>
<reference evidence="3" key="1">
    <citation type="journal article" date="2019" name="Int. J. Syst. Evol. Microbiol.">
        <title>The Global Catalogue of Microorganisms (GCM) 10K type strain sequencing project: providing services to taxonomists for standard genome sequencing and annotation.</title>
        <authorList>
            <consortium name="The Broad Institute Genomics Platform"/>
            <consortium name="The Broad Institute Genome Sequencing Center for Infectious Disease"/>
            <person name="Wu L."/>
            <person name="Ma J."/>
        </authorList>
    </citation>
    <scope>NUCLEOTIDE SEQUENCE [LARGE SCALE GENOMIC DNA]</scope>
    <source>
        <strain evidence="3">CCUG 53270</strain>
    </source>
</reference>
<dbReference type="Pfam" id="PF12670">
    <property type="entry name" value="DUF3792"/>
    <property type="match status" value="1"/>
</dbReference>
<feature type="transmembrane region" description="Helical" evidence="1">
    <location>
        <begin position="98"/>
        <end position="117"/>
    </location>
</feature>